<accession>A0ABY9V9S5</accession>
<dbReference type="Pfam" id="PF13175">
    <property type="entry name" value="AAA_15"/>
    <property type="match status" value="1"/>
</dbReference>
<dbReference type="RefSeq" id="WP_311039701.1">
    <property type="nucleotide sequence ID" value="NZ_CP117522.1"/>
</dbReference>
<feature type="compositionally biased region" description="Basic residues" evidence="1">
    <location>
        <begin position="207"/>
        <end position="219"/>
    </location>
</feature>
<feature type="compositionally biased region" description="Polar residues" evidence="1">
    <location>
        <begin position="258"/>
        <end position="268"/>
    </location>
</feature>
<feature type="region of interest" description="Disordered" evidence="1">
    <location>
        <begin position="207"/>
        <end position="277"/>
    </location>
</feature>
<dbReference type="SUPFAM" id="SSF52540">
    <property type="entry name" value="P-loop containing nucleoside triphosphate hydrolases"/>
    <property type="match status" value="1"/>
</dbReference>
<evidence type="ECO:0000313" key="4">
    <source>
        <dbReference type="Proteomes" id="UP001305606"/>
    </source>
</evidence>
<dbReference type="InterPro" id="IPR027417">
    <property type="entry name" value="P-loop_NTPase"/>
</dbReference>
<evidence type="ECO:0000259" key="2">
    <source>
        <dbReference type="Pfam" id="PF13175"/>
    </source>
</evidence>
<dbReference type="InterPro" id="IPR041685">
    <property type="entry name" value="AAA_GajA/Old/RecF-like"/>
</dbReference>
<organism evidence="3 4">
    <name type="scientific">Streptomyces luomodiensis</name>
    <dbReference type="NCBI Taxonomy" id="3026192"/>
    <lineage>
        <taxon>Bacteria</taxon>
        <taxon>Bacillati</taxon>
        <taxon>Actinomycetota</taxon>
        <taxon>Actinomycetes</taxon>
        <taxon>Kitasatosporales</taxon>
        <taxon>Streptomycetaceae</taxon>
        <taxon>Streptomyces</taxon>
    </lineage>
</organism>
<gene>
    <name evidence="3" type="ORF">PS467_41705</name>
</gene>
<evidence type="ECO:0000256" key="1">
    <source>
        <dbReference type="SAM" id="MobiDB-lite"/>
    </source>
</evidence>
<name>A0ABY9V9S5_9ACTN</name>
<dbReference type="PANTHER" id="PTHR43581">
    <property type="entry name" value="ATP/GTP PHOSPHATASE"/>
    <property type="match status" value="1"/>
</dbReference>
<dbReference type="Proteomes" id="UP001305606">
    <property type="component" value="Chromosome"/>
</dbReference>
<sequence>MCNAQQELASSAGNRLRLILAAELGAEEAIKDFEREQADHFRSLEGDEKIKAARKRINGPLGLLTAGAHPQHMGLSFADLTLVSIARALRTRTSDEGLAVEDIARSGLGYANLLYIATVLAELEAARDADLTLFLVEEPEAHLHPKLQILLLDRLRTQALRSQQAPPPAEGASLGRIQVVITTHSPVLAAAATVEDLVVLRRCRTLARRPRQQTPRPRRTAPPPALTPTPKRKRNRQASRSPRPPFRWLRFPSPDTKPPNSTATSTSPRAPCSSVPG</sequence>
<dbReference type="EMBL" id="CP117522">
    <property type="protein sequence ID" value="WNF01382.1"/>
    <property type="molecule type" value="Genomic_DNA"/>
</dbReference>
<evidence type="ECO:0000313" key="3">
    <source>
        <dbReference type="EMBL" id="WNF01382.1"/>
    </source>
</evidence>
<reference evidence="3 4" key="1">
    <citation type="submission" date="2023-02" db="EMBL/GenBank/DDBJ databases">
        <title>Streptomyces sp. SCA4-21 with antifungal activity against Fusarium oxysporum f. sp. cubense, Streptomyces sp. SCA2-17 with antifungal activity against Fusarium oxysporum f. sp. cubense.</title>
        <authorList>
            <person name="Qi D."/>
        </authorList>
    </citation>
    <scope>NUCLEOTIDE SEQUENCE [LARGE SCALE GENOMIC DNA]</scope>
    <source>
        <strain evidence="3 4">SCA4-21</strain>
    </source>
</reference>
<proteinExistence type="predicted"/>
<keyword evidence="4" id="KW-1185">Reference proteome</keyword>
<dbReference type="Gene3D" id="3.40.50.300">
    <property type="entry name" value="P-loop containing nucleotide triphosphate hydrolases"/>
    <property type="match status" value="1"/>
</dbReference>
<dbReference type="InterPro" id="IPR051396">
    <property type="entry name" value="Bact_Antivir_Def_Nuclease"/>
</dbReference>
<protein>
    <submittedName>
        <fullName evidence="3">AAA family ATPase</fullName>
    </submittedName>
</protein>
<feature type="domain" description="Endonuclease GajA/Old nuclease/RecF-like AAA" evidence="2">
    <location>
        <begin position="102"/>
        <end position="189"/>
    </location>
</feature>
<dbReference type="PANTHER" id="PTHR43581:SF4">
    <property type="entry name" value="ATP_GTP PHOSPHATASE"/>
    <property type="match status" value="1"/>
</dbReference>